<evidence type="ECO:0000256" key="6">
    <source>
        <dbReference type="ARBA" id="ARBA00022803"/>
    </source>
</evidence>
<evidence type="ECO:0000313" key="10">
    <source>
        <dbReference type="EMBL" id="CAF1044745.1"/>
    </source>
</evidence>
<feature type="repeat" description="TPR" evidence="8">
    <location>
        <begin position="629"/>
        <end position="662"/>
    </location>
</feature>
<dbReference type="SUPFAM" id="SSF81901">
    <property type="entry name" value="HCP-like"/>
    <property type="match status" value="1"/>
</dbReference>
<dbReference type="OrthoDB" id="1658288at2759"/>
<dbReference type="Pfam" id="PF13424">
    <property type="entry name" value="TPR_12"/>
    <property type="match status" value="3"/>
</dbReference>
<dbReference type="InterPro" id="IPR000768">
    <property type="entry name" value="ART"/>
</dbReference>
<feature type="repeat" description="TPR" evidence="8">
    <location>
        <begin position="713"/>
        <end position="746"/>
    </location>
</feature>
<protein>
    <recommendedName>
        <fullName evidence="9">NAD(P)(+)--arginine ADP-ribosyltransferase</fullName>
        <ecNumber evidence="9">2.4.2.31</ecNumber>
    </recommendedName>
    <alternativeName>
        <fullName evidence="9">Mono(ADP-ribosyl)transferase</fullName>
    </alternativeName>
</protein>
<proteinExistence type="inferred from homology"/>
<sequence length="891" mass="102199">MRRSSSNRNNSTCAASVKFISKLNISPEDDTLIPLSPQTTTTSSLVQDAAVITERERAESRPSLKTSEDAMIILLDPWMDDSSIEVLLNQIASTVISFRSADDCTNYISGIQTENIFLIISSSLNETIIPFAVRQPQVVSIYVLFTGSNEWTCDFSITKDDWPKKLSSIFYSNNRLITRLASDIELWSKRPMSMSFLKEAADEQQAAQDINREKSSFMWYQVLLEILLRMPANSAIAKSELIEECRKIYTDNIIEQEKITEFERNYTPDRAIWWYTRDSFFFRLLNKALRIKDIDVIFKFRLIIKDLHNQLKRLHSDYLRMLSESNNVNDFITVYRGQIISQQEFYRFKNNIGGFVSINSFISTSVRLELATIFAVGDRSHFGESVIFKIIIDLKIRTKPFASISHQSAFVDEDEILLSMGTVFRVDSIEMNNENNFWYITLSVGEQDDPQLKELTDHLKQEVGRVTDNLTLGNYLGDIGDYERAARYYAMPQDLPPDQIDLGTLHNNIGWLYNCKGNYRAAITNYEKALEIQQQQLPSNHIDLAATYNNIGMVYYEQDDCEAALVNLQKSLDIKQRGDLPLNNESIAITLNNIGLVYHKTGAYEKAFETYNEVLKLQKCLPETHYNLATTYTNIGAVHYHQGNYPDALVNYEKALSIRTNALHSTHPDIAKTHVNIGLAQETRGNYYEALQSYKLALEIQKNVLPEDHIDIGTTYSRLGTVYNRRREYDLALENQEKALEIYSKSLAPKHPYIATVYNNMGLVYENQGDNVKALESYEKALELYLKTVSPTHPSLAKIYDNIGRLSEQKGDYEKASMSFMTAHDISVKHLPSNHQDIKLYQMHSEIVRRKAEAALSLASPLTVNKTLTQDTKRTRKCRCCCRWTISFSRE</sequence>
<evidence type="ECO:0000256" key="7">
    <source>
        <dbReference type="ARBA" id="ARBA00047597"/>
    </source>
</evidence>
<feature type="repeat" description="TPR" evidence="8">
    <location>
        <begin position="588"/>
        <end position="621"/>
    </location>
</feature>
<dbReference type="AlphaFoldDB" id="A0A814K5D9"/>
<keyword evidence="4" id="KW-0548">Nucleotidyltransferase</keyword>
<keyword evidence="9" id="KW-0521">NADP</keyword>
<organism evidence="10 12">
    <name type="scientific">Didymodactylos carnosus</name>
    <dbReference type="NCBI Taxonomy" id="1234261"/>
    <lineage>
        <taxon>Eukaryota</taxon>
        <taxon>Metazoa</taxon>
        <taxon>Spiralia</taxon>
        <taxon>Gnathifera</taxon>
        <taxon>Rotifera</taxon>
        <taxon>Eurotatoria</taxon>
        <taxon>Bdelloidea</taxon>
        <taxon>Philodinida</taxon>
        <taxon>Philodinidae</taxon>
        <taxon>Didymodactylos</taxon>
    </lineage>
</organism>
<feature type="repeat" description="TPR" evidence="8">
    <location>
        <begin position="797"/>
        <end position="830"/>
    </location>
</feature>
<dbReference type="EC" id="2.4.2.31" evidence="9"/>
<dbReference type="Proteomes" id="UP000663829">
    <property type="component" value="Unassembled WGS sequence"/>
</dbReference>
<comment type="caution">
    <text evidence="10">The sequence shown here is derived from an EMBL/GenBank/DDBJ whole genome shotgun (WGS) entry which is preliminary data.</text>
</comment>
<keyword evidence="12" id="KW-1185">Reference proteome</keyword>
<feature type="repeat" description="TPR" evidence="8">
    <location>
        <begin position="671"/>
        <end position="704"/>
    </location>
</feature>
<dbReference type="InterPro" id="IPR011990">
    <property type="entry name" value="TPR-like_helical_dom_sf"/>
</dbReference>
<dbReference type="PROSITE" id="PS50005">
    <property type="entry name" value="TPR"/>
    <property type="match status" value="8"/>
</dbReference>
<dbReference type="Pfam" id="PF13181">
    <property type="entry name" value="TPR_8"/>
    <property type="match status" value="2"/>
</dbReference>
<dbReference type="SMART" id="SM00028">
    <property type="entry name" value="TPR"/>
    <property type="match status" value="8"/>
</dbReference>
<reference evidence="10" key="1">
    <citation type="submission" date="2021-02" db="EMBL/GenBank/DDBJ databases">
        <authorList>
            <person name="Nowell W R."/>
        </authorList>
    </citation>
    <scope>NUCLEOTIDE SEQUENCE</scope>
</reference>
<dbReference type="PANTHER" id="PTHR45641">
    <property type="entry name" value="TETRATRICOPEPTIDE REPEAT PROTEIN (AFU_ORTHOLOGUE AFUA_6G03870)"/>
    <property type="match status" value="1"/>
</dbReference>
<keyword evidence="3 9" id="KW-0808">Transferase</keyword>
<keyword evidence="9" id="KW-0520">NAD</keyword>
<comment type="catalytic activity">
    <reaction evidence="7 9">
        <text>L-arginyl-[protein] + NAD(+) = N(omega)-(ADP-D-ribosyl)-L-arginyl-[protein] + nicotinamide + H(+)</text>
        <dbReference type="Rhea" id="RHEA:19149"/>
        <dbReference type="Rhea" id="RHEA-COMP:10532"/>
        <dbReference type="Rhea" id="RHEA-COMP:15087"/>
        <dbReference type="ChEBI" id="CHEBI:15378"/>
        <dbReference type="ChEBI" id="CHEBI:17154"/>
        <dbReference type="ChEBI" id="CHEBI:29965"/>
        <dbReference type="ChEBI" id="CHEBI:57540"/>
        <dbReference type="ChEBI" id="CHEBI:142554"/>
        <dbReference type="EC" id="2.4.2.31"/>
    </reaction>
</comment>
<evidence type="ECO:0000256" key="4">
    <source>
        <dbReference type="ARBA" id="ARBA00022695"/>
    </source>
</evidence>
<evidence type="ECO:0000313" key="12">
    <source>
        <dbReference type="Proteomes" id="UP000663829"/>
    </source>
</evidence>
<name>A0A814K5D9_9BILA</name>
<evidence type="ECO:0000256" key="3">
    <source>
        <dbReference type="ARBA" id="ARBA00022679"/>
    </source>
</evidence>
<evidence type="ECO:0000256" key="5">
    <source>
        <dbReference type="ARBA" id="ARBA00022737"/>
    </source>
</evidence>
<dbReference type="Gene3D" id="3.90.176.10">
    <property type="entry name" value="Toxin ADP-ribosyltransferase, Chain A, domain 1"/>
    <property type="match status" value="1"/>
</dbReference>
<feature type="repeat" description="TPR" evidence="8">
    <location>
        <begin position="545"/>
        <end position="578"/>
    </location>
</feature>
<dbReference type="EMBL" id="CAJOBC010004102">
    <property type="protein sequence ID" value="CAF3814713.1"/>
    <property type="molecule type" value="Genomic_DNA"/>
</dbReference>
<dbReference type="PROSITE" id="PS50293">
    <property type="entry name" value="TPR_REGION"/>
    <property type="match status" value="2"/>
</dbReference>
<dbReference type="Proteomes" id="UP000681722">
    <property type="component" value="Unassembled WGS sequence"/>
</dbReference>
<evidence type="ECO:0000256" key="1">
    <source>
        <dbReference type="ARBA" id="ARBA00009558"/>
    </source>
</evidence>
<comment type="similarity">
    <text evidence="1 9">Belongs to the Arg-specific ADP-ribosyltransferase family.</text>
</comment>
<accession>A0A814K5D9</accession>
<evidence type="ECO:0000313" key="11">
    <source>
        <dbReference type="EMBL" id="CAF3814713.1"/>
    </source>
</evidence>
<dbReference type="Pfam" id="PF01129">
    <property type="entry name" value="ART"/>
    <property type="match status" value="1"/>
</dbReference>
<dbReference type="GO" id="GO:0016779">
    <property type="term" value="F:nucleotidyltransferase activity"/>
    <property type="evidence" value="ECO:0007669"/>
    <property type="project" value="UniProtKB-KW"/>
</dbReference>
<dbReference type="Gene3D" id="1.25.40.10">
    <property type="entry name" value="Tetratricopeptide repeat domain"/>
    <property type="match status" value="4"/>
</dbReference>
<keyword evidence="5" id="KW-0677">Repeat</keyword>
<keyword evidence="6 8" id="KW-0802">TPR repeat</keyword>
<dbReference type="SUPFAM" id="SSF56399">
    <property type="entry name" value="ADP-ribosylation"/>
    <property type="match status" value="1"/>
</dbReference>
<feature type="repeat" description="TPR" evidence="8">
    <location>
        <begin position="503"/>
        <end position="536"/>
    </location>
</feature>
<dbReference type="PROSITE" id="PS51996">
    <property type="entry name" value="TR_MART"/>
    <property type="match status" value="1"/>
</dbReference>
<dbReference type="PANTHER" id="PTHR45641:SF1">
    <property type="entry name" value="AAA+ ATPASE DOMAIN-CONTAINING PROTEIN"/>
    <property type="match status" value="1"/>
</dbReference>
<dbReference type="InterPro" id="IPR019734">
    <property type="entry name" value="TPR_rpt"/>
</dbReference>
<evidence type="ECO:0000256" key="8">
    <source>
        <dbReference type="PROSITE-ProRule" id="PRU00339"/>
    </source>
</evidence>
<dbReference type="GO" id="GO:0106274">
    <property type="term" value="F:NAD+-protein-arginine ADP-ribosyltransferase activity"/>
    <property type="evidence" value="ECO:0007669"/>
    <property type="project" value="UniProtKB-EC"/>
</dbReference>
<dbReference type="EMBL" id="CAJNOQ010004102">
    <property type="protein sequence ID" value="CAF1044745.1"/>
    <property type="molecule type" value="Genomic_DNA"/>
</dbReference>
<evidence type="ECO:0000256" key="2">
    <source>
        <dbReference type="ARBA" id="ARBA00022676"/>
    </source>
</evidence>
<keyword evidence="2 9" id="KW-0328">Glycosyltransferase</keyword>
<evidence type="ECO:0000256" key="9">
    <source>
        <dbReference type="RuleBase" id="RU361228"/>
    </source>
</evidence>
<gene>
    <name evidence="10" type="ORF">GPM918_LOCUS15966</name>
    <name evidence="11" type="ORF">SRO942_LOCUS15966</name>
</gene>
<feature type="repeat" description="TPR" evidence="8">
    <location>
        <begin position="755"/>
        <end position="788"/>
    </location>
</feature>